<proteinExistence type="inferred from homology"/>
<feature type="region of interest" description="Disordered" evidence="8">
    <location>
        <begin position="51"/>
        <end position="75"/>
    </location>
</feature>
<evidence type="ECO:0000256" key="7">
    <source>
        <dbReference type="ARBA" id="ARBA00023136"/>
    </source>
</evidence>
<dbReference type="GO" id="GO:0048608">
    <property type="term" value="P:reproductive structure development"/>
    <property type="evidence" value="ECO:0007669"/>
    <property type="project" value="UniProtKB-ARBA"/>
</dbReference>
<dbReference type="PANTHER" id="PTHR33203">
    <property type="entry name" value="OLEOSIN"/>
    <property type="match status" value="1"/>
</dbReference>
<name>A0AAW1I746_SAPOF</name>
<organism evidence="10 11">
    <name type="scientific">Saponaria officinalis</name>
    <name type="common">Common soapwort</name>
    <name type="synonym">Lychnis saponaria</name>
    <dbReference type="NCBI Taxonomy" id="3572"/>
    <lineage>
        <taxon>Eukaryota</taxon>
        <taxon>Viridiplantae</taxon>
        <taxon>Streptophyta</taxon>
        <taxon>Embryophyta</taxon>
        <taxon>Tracheophyta</taxon>
        <taxon>Spermatophyta</taxon>
        <taxon>Magnoliopsida</taxon>
        <taxon>eudicotyledons</taxon>
        <taxon>Gunneridae</taxon>
        <taxon>Pentapetalae</taxon>
        <taxon>Caryophyllales</taxon>
        <taxon>Caryophyllaceae</taxon>
        <taxon>Caryophylleae</taxon>
        <taxon>Saponaria</taxon>
    </lineage>
</organism>
<dbReference type="AlphaFoldDB" id="A0AAW1I746"/>
<evidence type="ECO:0000256" key="6">
    <source>
        <dbReference type="ARBA" id="ARBA00022989"/>
    </source>
</evidence>
<comment type="caution">
    <text evidence="10">The sequence shown here is derived from an EMBL/GenBank/DDBJ whole genome shotgun (WGS) entry which is preliminary data.</text>
</comment>
<keyword evidence="11" id="KW-1185">Reference proteome</keyword>
<evidence type="ECO:0000256" key="9">
    <source>
        <dbReference type="SAM" id="Phobius"/>
    </source>
</evidence>
<dbReference type="GO" id="GO:0016020">
    <property type="term" value="C:membrane"/>
    <property type="evidence" value="ECO:0007669"/>
    <property type="project" value="UniProtKB-SubCell"/>
</dbReference>
<comment type="subcellular location">
    <subcellularLocation>
        <location evidence="2">Lipid droplet</location>
    </subcellularLocation>
    <subcellularLocation>
        <location evidence="1">Membrane</location>
        <topology evidence="1">Multi-pass membrane protein</topology>
    </subcellularLocation>
</comment>
<gene>
    <name evidence="10" type="ORF">RND81_10G208600</name>
</gene>
<protein>
    <recommendedName>
        <fullName evidence="12">Oleosin</fullName>
    </recommendedName>
</protein>
<dbReference type="GO" id="GO:0019915">
    <property type="term" value="P:lipid storage"/>
    <property type="evidence" value="ECO:0007669"/>
    <property type="project" value="TreeGrafter"/>
</dbReference>
<feature type="transmembrane region" description="Helical" evidence="9">
    <location>
        <begin position="97"/>
        <end position="128"/>
    </location>
</feature>
<evidence type="ECO:0000313" key="10">
    <source>
        <dbReference type="EMBL" id="KAK9684417.1"/>
    </source>
</evidence>
<evidence type="ECO:0000256" key="4">
    <source>
        <dbReference type="ARBA" id="ARBA00022677"/>
    </source>
</evidence>
<evidence type="ECO:0008006" key="12">
    <source>
        <dbReference type="Google" id="ProtNLM"/>
    </source>
</evidence>
<accession>A0AAW1I746</accession>
<evidence type="ECO:0000256" key="3">
    <source>
        <dbReference type="ARBA" id="ARBA00010858"/>
    </source>
</evidence>
<keyword evidence="6 9" id="KW-1133">Transmembrane helix</keyword>
<evidence type="ECO:0000313" key="11">
    <source>
        <dbReference type="Proteomes" id="UP001443914"/>
    </source>
</evidence>
<evidence type="ECO:0000256" key="5">
    <source>
        <dbReference type="ARBA" id="ARBA00022692"/>
    </source>
</evidence>
<dbReference type="GO" id="GO:0012511">
    <property type="term" value="C:monolayer-surrounded lipid storage body"/>
    <property type="evidence" value="ECO:0007669"/>
    <property type="project" value="InterPro"/>
</dbReference>
<dbReference type="Pfam" id="PF01277">
    <property type="entry name" value="Oleosin"/>
    <property type="match status" value="1"/>
</dbReference>
<reference evidence="10" key="1">
    <citation type="submission" date="2024-03" db="EMBL/GenBank/DDBJ databases">
        <title>WGS assembly of Saponaria officinalis var. Norfolk2.</title>
        <authorList>
            <person name="Jenkins J."/>
            <person name="Shu S."/>
            <person name="Grimwood J."/>
            <person name="Barry K."/>
            <person name="Goodstein D."/>
            <person name="Schmutz J."/>
            <person name="Leebens-Mack J."/>
            <person name="Osbourn A."/>
        </authorList>
    </citation>
    <scope>NUCLEOTIDE SEQUENCE [LARGE SCALE GENOMIC DNA]</scope>
    <source>
        <strain evidence="10">JIC</strain>
    </source>
</reference>
<keyword evidence="4" id="KW-0551">Lipid droplet</keyword>
<dbReference type="GO" id="GO:0009791">
    <property type="term" value="P:post-embryonic development"/>
    <property type="evidence" value="ECO:0007669"/>
    <property type="project" value="UniProtKB-ARBA"/>
</dbReference>
<sequence length="221" mass="23972">MEINMSHVPIPTPPLPLVTLPSLFSPPPLFPSHHFNSTLFFLSSFPSSQKKKKMADRSTTTTATRPPRSTTTTTTPNATLTTYLRNLHTQSPNSTQLLGILTLIISGGILLVLTGLTLTVLVLGFIFFAPVLLLSSPLWLPVATVLSLAVFGFLSFVGFGVGAVAALSWAYRYYRGFHPPGSDGFDYARSRIATTAREVKDYAREYGGFLHTKVKDVAPGA</sequence>
<evidence type="ECO:0000256" key="1">
    <source>
        <dbReference type="ARBA" id="ARBA00004141"/>
    </source>
</evidence>
<dbReference type="InterPro" id="IPR000136">
    <property type="entry name" value="Oleosin"/>
</dbReference>
<comment type="similarity">
    <text evidence="3">Belongs to the oleosin family.</text>
</comment>
<feature type="transmembrane region" description="Helical" evidence="9">
    <location>
        <begin position="148"/>
        <end position="171"/>
    </location>
</feature>
<evidence type="ECO:0000256" key="2">
    <source>
        <dbReference type="ARBA" id="ARBA00004502"/>
    </source>
</evidence>
<dbReference type="PANTHER" id="PTHR33203:SF4">
    <property type="entry name" value="F27J15.22"/>
    <property type="match status" value="1"/>
</dbReference>
<dbReference type="EMBL" id="JBDFQZ010000010">
    <property type="protein sequence ID" value="KAK9684417.1"/>
    <property type="molecule type" value="Genomic_DNA"/>
</dbReference>
<feature type="compositionally biased region" description="Low complexity" evidence="8">
    <location>
        <begin position="57"/>
        <end position="75"/>
    </location>
</feature>
<dbReference type="Proteomes" id="UP001443914">
    <property type="component" value="Unassembled WGS sequence"/>
</dbReference>
<evidence type="ECO:0000256" key="8">
    <source>
        <dbReference type="SAM" id="MobiDB-lite"/>
    </source>
</evidence>
<keyword evidence="5 9" id="KW-0812">Transmembrane</keyword>
<keyword evidence="7 9" id="KW-0472">Membrane</keyword>